<dbReference type="PANTHER" id="PTHR12461">
    <property type="entry name" value="HYPOXIA-INDUCIBLE FACTOR 1 ALPHA INHIBITOR-RELATED"/>
    <property type="match status" value="1"/>
</dbReference>
<reference evidence="3" key="2">
    <citation type="submission" date="2017-05" db="UniProtKB">
        <authorList>
            <consortium name="EnsemblMetazoa"/>
        </authorList>
    </citation>
    <scope>IDENTIFICATION</scope>
</reference>
<organism evidence="3">
    <name type="scientific">Amphimedon queenslandica</name>
    <name type="common">Sponge</name>
    <dbReference type="NCBI Taxonomy" id="400682"/>
    <lineage>
        <taxon>Eukaryota</taxon>
        <taxon>Metazoa</taxon>
        <taxon>Porifera</taxon>
        <taxon>Demospongiae</taxon>
        <taxon>Heteroscleromorpha</taxon>
        <taxon>Haplosclerida</taxon>
        <taxon>Niphatidae</taxon>
        <taxon>Amphimedon</taxon>
    </lineage>
</organism>
<dbReference type="PANTHER" id="PTHR12461:SF105">
    <property type="entry name" value="HYPOXIA-INDUCIBLE FACTOR 1-ALPHA INHIBITOR"/>
    <property type="match status" value="1"/>
</dbReference>
<reference evidence="4" key="1">
    <citation type="journal article" date="2010" name="Nature">
        <title>The Amphimedon queenslandica genome and the evolution of animal complexity.</title>
        <authorList>
            <person name="Srivastava M."/>
            <person name="Simakov O."/>
            <person name="Chapman J."/>
            <person name="Fahey B."/>
            <person name="Gauthier M.E."/>
            <person name="Mitros T."/>
            <person name="Richards G.S."/>
            <person name="Conaco C."/>
            <person name="Dacre M."/>
            <person name="Hellsten U."/>
            <person name="Larroux C."/>
            <person name="Putnam N.H."/>
            <person name="Stanke M."/>
            <person name="Adamska M."/>
            <person name="Darling A."/>
            <person name="Degnan S.M."/>
            <person name="Oakley T.H."/>
            <person name="Plachetzki D.C."/>
            <person name="Zhai Y."/>
            <person name="Adamski M."/>
            <person name="Calcino A."/>
            <person name="Cummins S.F."/>
            <person name="Goodstein D.M."/>
            <person name="Harris C."/>
            <person name="Jackson D.J."/>
            <person name="Leys S.P."/>
            <person name="Shu S."/>
            <person name="Woodcroft B.J."/>
            <person name="Vervoort M."/>
            <person name="Kosik K.S."/>
            <person name="Manning G."/>
            <person name="Degnan B.M."/>
            <person name="Rokhsar D.S."/>
        </authorList>
    </citation>
    <scope>NUCLEOTIDE SEQUENCE [LARGE SCALE GENOMIC DNA]</scope>
</reference>
<dbReference type="OrthoDB" id="438164at2759"/>
<dbReference type="PROSITE" id="PS51184">
    <property type="entry name" value="JMJC"/>
    <property type="match status" value="1"/>
</dbReference>
<dbReference type="InterPro" id="IPR014710">
    <property type="entry name" value="RmlC-like_jellyroll"/>
</dbReference>
<evidence type="ECO:0000313" key="4">
    <source>
        <dbReference type="Proteomes" id="UP000007879"/>
    </source>
</evidence>
<feature type="signal peptide" evidence="1">
    <location>
        <begin position="1"/>
        <end position="21"/>
    </location>
</feature>
<dbReference type="EnsemblMetazoa" id="XM_020000429.1">
    <property type="protein sequence ID" value="XP_019855988.1"/>
    <property type="gene ID" value="LOC109584613"/>
</dbReference>
<dbReference type="KEGG" id="aqu:109584613"/>
<dbReference type="InterPro" id="IPR041667">
    <property type="entry name" value="Cupin_8"/>
</dbReference>
<keyword evidence="4" id="KW-1185">Reference proteome</keyword>
<protein>
    <recommendedName>
        <fullName evidence="2">JmjC domain-containing protein</fullName>
    </recommendedName>
</protein>
<dbReference type="Proteomes" id="UP000007879">
    <property type="component" value="Unassembled WGS sequence"/>
</dbReference>
<keyword evidence="1" id="KW-0732">Signal</keyword>
<dbReference type="Pfam" id="PF13621">
    <property type="entry name" value="Cupin_8"/>
    <property type="match status" value="1"/>
</dbReference>
<dbReference type="InterPro" id="IPR003347">
    <property type="entry name" value="JmjC_dom"/>
</dbReference>
<evidence type="ECO:0000256" key="1">
    <source>
        <dbReference type="SAM" id="SignalP"/>
    </source>
</evidence>
<sequence length="779" mass="88934">MHIQSSCSFLLIFLFTEKSFSNESPPVCSTESCPSSSHSPGENSHLFFSSAHSLASVKLCLLLQCSCNNETEIPFHVLQDIVTETDRNFTLKVVFYVDQDNAAVDNQIKDRCGQLCENATPKKTSNLESLLYTTLDLIRSEKEWVEFWSTNELHVISISPRYDSNPRHFSKERYHPLITSILEEASIRQTSLHFLVEPKGQMKYLGDPLQSVTYKDHTHFNKGLTLASLISSGQGESIQAHFLSAGLYCSLARYNPRTLSTIINSSPFFWGTLPFNVQYQDKCEGNECFSHYCSPIHGCIKESSSERNSVEMNKVSLAEVEFVTSHADIINQWSSSTSSLSKTETLSILEPSSSAPFPLDRVVTGRPKRVQWTSYDDLVEINEPILIESSDLSKWPALSRWNMSYLSKKIKETSFVKCSDDYLTFDPDAKSPLKLNLSLPYKVKNMSSDLFFDCVGGNSCNDTFKGHYYFGPVPDNLKSDVTPQSFLYRSEEDLSAAKQYVWISSPGMITHGHFDQDYNLFTQILGTKRFTFWSPSQHESLYMFPRIHPLWHKSRINFRDPDVKKFPAFSRTHALQVTVGPGDLLFIPPYTWHYVETLSPSVSLSTWSHDYHMYYHMNSVYGHDHKFDLIASPKGQMYTLRLYLDMLIQSLYGFNETTTYFARLLANRFSGLEDLFPPEKEDTSICEGIKGEIPLSYHTHGFVKLDVQVIGEHFKALRPEVMDILFGNYVEEIASQVVGVDKILAFFRYCFQGQAYTVTSPDQVEHSLWDYPDLNEGKN</sequence>
<proteinExistence type="predicted"/>
<dbReference type="EnsemblMetazoa" id="Aqu2.1.23254_001">
    <property type="protein sequence ID" value="Aqu2.1.23254_001"/>
    <property type="gene ID" value="Aqu2.1.23254"/>
</dbReference>
<name>A0A1X7U6X4_AMPQE</name>
<evidence type="ECO:0000259" key="2">
    <source>
        <dbReference type="PROSITE" id="PS51184"/>
    </source>
</evidence>
<feature type="chain" id="PRO_5012259623" description="JmjC domain-containing protein" evidence="1">
    <location>
        <begin position="22"/>
        <end position="779"/>
    </location>
</feature>
<dbReference type="SUPFAM" id="SSF51197">
    <property type="entry name" value="Clavaminate synthase-like"/>
    <property type="match status" value="1"/>
</dbReference>
<dbReference type="AlphaFoldDB" id="A0A1X7U6X4"/>
<dbReference type="SMART" id="SM00558">
    <property type="entry name" value="JmjC"/>
    <property type="match status" value="1"/>
</dbReference>
<accession>A0A1X7U6X4</accession>
<dbReference type="InParanoid" id="A0A1X7U6X4"/>
<dbReference type="eggNOG" id="KOG2132">
    <property type="taxonomic scope" value="Eukaryota"/>
</dbReference>
<dbReference type="Gene3D" id="2.60.120.10">
    <property type="entry name" value="Jelly Rolls"/>
    <property type="match status" value="1"/>
</dbReference>
<gene>
    <name evidence="3" type="primary">109584613</name>
</gene>
<feature type="domain" description="JmjC" evidence="2">
    <location>
        <begin position="471"/>
        <end position="621"/>
    </location>
</feature>
<evidence type="ECO:0000313" key="3">
    <source>
        <dbReference type="EnsemblMetazoa" id="Aqu2.1.23254_001"/>
    </source>
</evidence>